<evidence type="ECO:0000313" key="3">
    <source>
        <dbReference type="EMBL" id="KZT57496.1"/>
    </source>
</evidence>
<organism evidence="3 4">
    <name type="scientific">Calocera cornea HHB12733</name>
    <dbReference type="NCBI Taxonomy" id="1353952"/>
    <lineage>
        <taxon>Eukaryota</taxon>
        <taxon>Fungi</taxon>
        <taxon>Dikarya</taxon>
        <taxon>Basidiomycota</taxon>
        <taxon>Agaricomycotina</taxon>
        <taxon>Dacrymycetes</taxon>
        <taxon>Dacrymycetales</taxon>
        <taxon>Dacrymycetaceae</taxon>
        <taxon>Calocera</taxon>
    </lineage>
</organism>
<dbReference type="InParanoid" id="A0A165G1U7"/>
<reference evidence="3 4" key="1">
    <citation type="journal article" date="2016" name="Mol. Biol. Evol.">
        <title>Comparative Genomics of Early-Diverging Mushroom-Forming Fungi Provides Insights into the Origins of Lignocellulose Decay Capabilities.</title>
        <authorList>
            <person name="Nagy L.G."/>
            <person name="Riley R."/>
            <person name="Tritt A."/>
            <person name="Adam C."/>
            <person name="Daum C."/>
            <person name="Floudas D."/>
            <person name="Sun H."/>
            <person name="Yadav J.S."/>
            <person name="Pangilinan J."/>
            <person name="Larsson K.H."/>
            <person name="Matsuura K."/>
            <person name="Barry K."/>
            <person name="Labutti K."/>
            <person name="Kuo R."/>
            <person name="Ohm R.A."/>
            <person name="Bhattacharya S.S."/>
            <person name="Shirouzu T."/>
            <person name="Yoshinaga Y."/>
            <person name="Martin F.M."/>
            <person name="Grigoriev I.V."/>
            <person name="Hibbett D.S."/>
        </authorList>
    </citation>
    <scope>NUCLEOTIDE SEQUENCE [LARGE SCALE GENOMIC DNA]</scope>
    <source>
        <strain evidence="3 4">HHB12733</strain>
    </source>
</reference>
<evidence type="ECO:0000256" key="1">
    <source>
        <dbReference type="SAM" id="MobiDB-lite"/>
    </source>
</evidence>
<dbReference type="EMBL" id="KV423963">
    <property type="protein sequence ID" value="KZT57496.1"/>
    <property type="molecule type" value="Genomic_DNA"/>
</dbReference>
<gene>
    <name evidence="3" type="ORF">CALCODRAFT_508803</name>
</gene>
<keyword evidence="2" id="KW-0472">Membrane</keyword>
<dbReference type="InterPro" id="IPR011990">
    <property type="entry name" value="TPR-like_helical_dom_sf"/>
</dbReference>
<protein>
    <submittedName>
        <fullName evidence="3">Uncharacterized protein</fullName>
    </submittedName>
</protein>
<name>A0A165G1U7_9BASI</name>
<proteinExistence type="predicted"/>
<dbReference type="SUPFAM" id="SSF48452">
    <property type="entry name" value="TPR-like"/>
    <property type="match status" value="1"/>
</dbReference>
<evidence type="ECO:0000313" key="4">
    <source>
        <dbReference type="Proteomes" id="UP000076842"/>
    </source>
</evidence>
<dbReference type="Proteomes" id="UP000076842">
    <property type="component" value="Unassembled WGS sequence"/>
</dbReference>
<keyword evidence="2" id="KW-0812">Transmembrane</keyword>
<feature type="transmembrane region" description="Helical" evidence="2">
    <location>
        <begin position="38"/>
        <end position="58"/>
    </location>
</feature>
<feature type="compositionally biased region" description="Low complexity" evidence="1">
    <location>
        <begin position="145"/>
        <end position="157"/>
    </location>
</feature>
<evidence type="ECO:0000256" key="2">
    <source>
        <dbReference type="SAM" id="Phobius"/>
    </source>
</evidence>
<feature type="region of interest" description="Disordered" evidence="1">
    <location>
        <begin position="129"/>
        <end position="157"/>
    </location>
</feature>
<keyword evidence="2" id="KW-1133">Transmembrane helix</keyword>
<keyword evidence="4" id="KW-1185">Reference proteome</keyword>
<dbReference type="AlphaFoldDB" id="A0A165G1U7"/>
<sequence length="301" mass="33125">MTLWLAAIATGLLAFRIWKIDSASARMKEGSLRPLARIIVESGVIYTGFMIAVLVVLVMDCPPLNFFNQLRSPVTAITFYLIIYRAGSHRTVQRAASAARAHATFSLNSQTTGVSVQYEVTIDCEEHGQETAHVRRSKGTRKITSASASDQSRASDSCNVSVGRSQLRLGQVALYKRREVPAALRSLRQARHICRHHPLFEPLHSLGEVLLGHNDLDSAELFFGESLTIQMDVDYEMVAGYALLNPGATYRQIGDDNKGEANCGLLDDLGHLPLWELAAMGGLMVLASMDIKHNEFNLKDA</sequence>
<dbReference type="Gene3D" id="1.25.40.10">
    <property type="entry name" value="Tetratricopeptide repeat domain"/>
    <property type="match status" value="1"/>
</dbReference>
<accession>A0A165G1U7</accession>
<dbReference type="OrthoDB" id="2689255at2759"/>
<dbReference type="STRING" id="1353952.A0A165G1U7"/>